<gene>
    <name evidence="2" type="ORF">G6M90_00g113100</name>
</gene>
<dbReference type="GeneID" id="26247901"/>
<dbReference type="KEGG" id="mbrn:26247901"/>
<evidence type="ECO:0000313" key="2">
    <source>
        <dbReference type="EMBL" id="QLI74373.1"/>
    </source>
</evidence>
<sequence>MESKYLEGKARVPLSSLKSEDLDVDSSSFPINIIEHLRDPGHAISVRITPRSRDDILRDLSYSPEQLYATLELESSPLINDHQVFYAAKDFDLDRAKAALGRDHICNVRLYCIPVQPRKICDGAVFQNVRYYMAGSWKKNRVSVAQAWMDKLSGSKRKILGSLLKHPHIIAAMDSMLCFPGYWDGLQLGNWAKHLAARINPLIINYWVHIKNVALKIMAGHEDKLHLFDANTVAILQYRAPSWNSQDRAQICDLFEDGTLFPGILSKSARDRIKDNILELPDSIPSIQTFHENMRYLTIGAKILEKHIENRPSESGADTIEPMCSSLIENLKKDWNSRGASMEVGHGRMIQVNEPTADAAVIQAFLAALRYFPYLSPEAPLRDFDKRVWMAGNFDNSVLSRLCVTLKDLGFSNANIEKGRLHPIENRHISYTQPKRRRDWRSGKPCLAGYHILLQSSFFPQLFAEPLDDKVPPELRVQSDILQAFFGGKPKVPSLASAASLRAEMDVDTTEPNEAWRSEAEINEDTRLGEVLKLWPRGNNETRPKKKGKDKMPRGIARSATSRDKPRVRGKRPKFTFRQQNVPDIPATRASDLYVGPPVDPAGIPTQALAHLTPPTKNPNRAKEKKRKHDEVYEAAEVPEKRNRKKDQVGGIQAVGEQAGAEQVTQIQPAEELGRAVVHDLASTSQDVRWEMKGPLEAPVATPALPPSMNPQNSTPVVQRGPEPLSKPAQHVHPENNPQIPEINYDEAFSPPHLEQEAELLLSGTN</sequence>
<dbReference type="Proteomes" id="UP000510686">
    <property type="component" value="Chromosome 7"/>
</dbReference>
<dbReference type="EMBL" id="CP058938">
    <property type="protein sequence ID" value="QLI74373.1"/>
    <property type="molecule type" value="Genomic_DNA"/>
</dbReference>
<feature type="region of interest" description="Disordered" evidence="1">
    <location>
        <begin position="601"/>
        <end position="650"/>
    </location>
</feature>
<proteinExistence type="predicted"/>
<feature type="region of interest" description="Disordered" evidence="1">
    <location>
        <begin position="695"/>
        <end position="753"/>
    </location>
</feature>
<reference evidence="2 3" key="1">
    <citation type="submission" date="2020-07" db="EMBL/GenBank/DDBJ databases">
        <title>Telomere length de novo assembly of all 7 chromosomes of the fungus, Metarhizium brunneum, using a novel assembly pipeline.</title>
        <authorList>
            <person name="Saud z."/>
            <person name="Kortsinoglou A."/>
            <person name="Kouvelis V.N."/>
            <person name="Butt T.M."/>
        </authorList>
    </citation>
    <scope>NUCLEOTIDE SEQUENCE [LARGE SCALE GENOMIC DNA]</scope>
    <source>
        <strain evidence="2 3">4556</strain>
    </source>
</reference>
<accession>A0A7D5V5H5</accession>
<keyword evidence="3" id="KW-1185">Reference proteome</keyword>
<dbReference type="Pfam" id="PF12520">
    <property type="entry name" value="DUF3723"/>
    <property type="match status" value="1"/>
</dbReference>
<name>A0A7D5V5H5_9HYPO</name>
<dbReference type="InterPro" id="IPR022198">
    <property type="entry name" value="DUF3723"/>
</dbReference>
<evidence type="ECO:0000313" key="3">
    <source>
        <dbReference type="Proteomes" id="UP000510686"/>
    </source>
</evidence>
<dbReference type="RefSeq" id="XP_014539300.2">
    <property type="nucleotide sequence ID" value="XM_014683814.2"/>
</dbReference>
<dbReference type="AlphaFoldDB" id="A0A7D5V5H5"/>
<organism evidence="2 3">
    <name type="scientific">Metarhizium brunneum</name>
    <dbReference type="NCBI Taxonomy" id="500148"/>
    <lineage>
        <taxon>Eukaryota</taxon>
        <taxon>Fungi</taxon>
        <taxon>Dikarya</taxon>
        <taxon>Ascomycota</taxon>
        <taxon>Pezizomycotina</taxon>
        <taxon>Sordariomycetes</taxon>
        <taxon>Hypocreomycetidae</taxon>
        <taxon>Hypocreales</taxon>
        <taxon>Clavicipitaceae</taxon>
        <taxon>Metarhizium</taxon>
    </lineage>
</organism>
<dbReference type="OrthoDB" id="4934858at2759"/>
<evidence type="ECO:0000256" key="1">
    <source>
        <dbReference type="SAM" id="MobiDB-lite"/>
    </source>
</evidence>
<feature type="region of interest" description="Disordered" evidence="1">
    <location>
        <begin position="537"/>
        <end position="572"/>
    </location>
</feature>
<protein>
    <submittedName>
        <fullName evidence="2">Uncharacterized protein</fullName>
    </submittedName>
</protein>